<feature type="region of interest" description="Disordered" evidence="1">
    <location>
        <begin position="190"/>
        <end position="240"/>
    </location>
</feature>
<dbReference type="Proteomes" id="UP001164743">
    <property type="component" value="Chromosome 15A"/>
</dbReference>
<reference evidence="2" key="1">
    <citation type="submission" date="2022-10" db="EMBL/GenBank/DDBJ databases">
        <title>Puccinia triticina Genome sequencing and assembly.</title>
        <authorList>
            <person name="Li C."/>
        </authorList>
    </citation>
    <scope>NUCLEOTIDE SEQUENCE</scope>
    <source>
        <strain evidence="2">Pt15</strain>
    </source>
</reference>
<organism evidence="2 3">
    <name type="scientific">Puccinia triticina</name>
    <dbReference type="NCBI Taxonomy" id="208348"/>
    <lineage>
        <taxon>Eukaryota</taxon>
        <taxon>Fungi</taxon>
        <taxon>Dikarya</taxon>
        <taxon>Basidiomycota</taxon>
        <taxon>Pucciniomycotina</taxon>
        <taxon>Pucciniomycetes</taxon>
        <taxon>Pucciniales</taxon>
        <taxon>Pucciniaceae</taxon>
        <taxon>Puccinia</taxon>
    </lineage>
</organism>
<proteinExistence type="predicted"/>
<dbReference type="EMBL" id="CP110435">
    <property type="protein sequence ID" value="WAQ91705.1"/>
    <property type="molecule type" value="Genomic_DNA"/>
</dbReference>
<dbReference type="GeneID" id="77804646"/>
<feature type="compositionally biased region" description="Polar residues" evidence="1">
    <location>
        <begin position="201"/>
        <end position="212"/>
    </location>
</feature>
<feature type="region of interest" description="Disordered" evidence="1">
    <location>
        <begin position="40"/>
        <end position="59"/>
    </location>
</feature>
<evidence type="ECO:0000313" key="3">
    <source>
        <dbReference type="Proteomes" id="UP001164743"/>
    </source>
</evidence>
<dbReference type="RefSeq" id="XP_053027260.1">
    <property type="nucleotide sequence ID" value="XM_053163752.1"/>
</dbReference>
<sequence length="240" mass="27468">MAANSSYDYLLNPFDVENDEILGKKNSDTLAWLEKEGLVKPNFQPKDDSDSDEEVGHDRTVENQAMIDQFVEEYKSQILRMHQQNEIVSSWIEEELMGEGELRYHMDLAKKALLELEEYHPKLNLWAKKDPIVQFLLEKELRCKGALTNNMKVAEDTLLNMDYYKPKLQNLAEEKEIYDEILSAIARKDGSNLESEAEPHSTVSESLAGDSSSRLKEGKAILESGEETAKERLSKLQLGR</sequence>
<accession>A0ABY7D393</accession>
<evidence type="ECO:0000256" key="1">
    <source>
        <dbReference type="SAM" id="MobiDB-lite"/>
    </source>
</evidence>
<evidence type="ECO:0000313" key="2">
    <source>
        <dbReference type="EMBL" id="WAQ91705.1"/>
    </source>
</evidence>
<name>A0ABY7D393_9BASI</name>
<protein>
    <submittedName>
        <fullName evidence="2">Uncharacterized protein</fullName>
    </submittedName>
</protein>
<keyword evidence="3" id="KW-1185">Reference proteome</keyword>
<gene>
    <name evidence="2" type="ORF">PtA15_15A96</name>
</gene>